<dbReference type="Proteomes" id="UP000019241">
    <property type="component" value="Unassembled WGS sequence"/>
</dbReference>
<dbReference type="EMBL" id="AODM01000017">
    <property type="protein sequence ID" value="EUJ59496.1"/>
    <property type="molecule type" value="Genomic_DNA"/>
</dbReference>
<proteinExistence type="predicted"/>
<name>W7DNL6_9LIST</name>
<sequence>MKKVERLVVVGAREYRVFMDKIRDLGVNQTFKGVQVTMLNKNGDFFAKKRFPSTVSPVEIESWMREMHYSDDSTETLINAFQKWDGVLDDY</sequence>
<gene>
    <name evidence="1" type="ORF">MCOL2_05840</name>
</gene>
<organism evidence="1 2">
    <name type="scientific">Listeria fleischmannii FSL S10-1203</name>
    <dbReference type="NCBI Taxonomy" id="1265822"/>
    <lineage>
        <taxon>Bacteria</taxon>
        <taxon>Bacillati</taxon>
        <taxon>Bacillota</taxon>
        <taxon>Bacilli</taxon>
        <taxon>Bacillales</taxon>
        <taxon>Listeriaceae</taxon>
        <taxon>Listeria</taxon>
    </lineage>
</organism>
<reference evidence="1 2" key="1">
    <citation type="submission" date="2012-12" db="EMBL/GenBank/DDBJ databases">
        <title>Novel taxa of Listeriaceae from agricultural environments in the United States.</title>
        <authorList>
            <person name="den Bakker H.C."/>
            <person name="Allred A."/>
            <person name="Warchocki S."/>
            <person name="Wright E.M."/>
            <person name="Burrell A."/>
            <person name="Nightingale K.K."/>
            <person name="Kephart D."/>
            <person name="Wiedmann M."/>
        </authorList>
    </citation>
    <scope>NUCLEOTIDE SEQUENCE [LARGE SCALE GENOMIC DNA]</scope>
    <source>
        <strain evidence="1 2">FSL S10-1203</strain>
    </source>
</reference>
<protein>
    <submittedName>
        <fullName evidence="1">Uncharacterized protein</fullName>
    </submittedName>
</protein>
<dbReference type="AlphaFoldDB" id="W7DNL6"/>
<accession>W7DNL6</accession>
<dbReference type="RefSeq" id="WP_036062865.1">
    <property type="nucleotide sequence ID" value="NZ_AODM01000017.1"/>
</dbReference>
<evidence type="ECO:0000313" key="1">
    <source>
        <dbReference type="EMBL" id="EUJ59496.1"/>
    </source>
</evidence>
<comment type="caution">
    <text evidence="1">The sequence shown here is derived from an EMBL/GenBank/DDBJ whole genome shotgun (WGS) entry which is preliminary data.</text>
</comment>
<evidence type="ECO:0000313" key="2">
    <source>
        <dbReference type="Proteomes" id="UP000019241"/>
    </source>
</evidence>
<dbReference type="PATRIC" id="fig|1265822.4.peg.1189"/>